<dbReference type="EnsemblMetazoa" id="Aqu2.1.32017_001">
    <property type="protein sequence ID" value="Aqu2.1.32017_001"/>
    <property type="gene ID" value="Aqu2.1.32017"/>
</dbReference>
<feature type="domain" description="DNA helicase Pif1-like DEAD-box helicase" evidence="2">
    <location>
        <begin position="23"/>
        <end position="95"/>
    </location>
</feature>
<proteinExistence type="inferred from homology"/>
<evidence type="ECO:0000259" key="2">
    <source>
        <dbReference type="Pfam" id="PF05970"/>
    </source>
</evidence>
<dbReference type="InParanoid" id="A0A1X7UXC3"/>
<organism evidence="3">
    <name type="scientific">Amphimedon queenslandica</name>
    <name type="common">Sponge</name>
    <dbReference type="NCBI Taxonomy" id="400682"/>
    <lineage>
        <taxon>Eukaryota</taxon>
        <taxon>Metazoa</taxon>
        <taxon>Porifera</taxon>
        <taxon>Demospongiae</taxon>
        <taxon>Heteroscleromorpha</taxon>
        <taxon>Haplosclerida</taxon>
        <taxon>Niphatidae</taxon>
        <taxon>Amphimedon</taxon>
    </lineage>
</organism>
<dbReference type="InterPro" id="IPR051055">
    <property type="entry name" value="PIF1_helicase"/>
</dbReference>
<accession>A0A1X7UXC3</accession>
<comment type="catalytic activity">
    <reaction evidence="1">
        <text>ATP + H2O = ADP + phosphate + H(+)</text>
        <dbReference type="Rhea" id="RHEA:13065"/>
        <dbReference type="ChEBI" id="CHEBI:15377"/>
        <dbReference type="ChEBI" id="CHEBI:15378"/>
        <dbReference type="ChEBI" id="CHEBI:30616"/>
        <dbReference type="ChEBI" id="CHEBI:43474"/>
        <dbReference type="ChEBI" id="CHEBI:456216"/>
        <dbReference type="EC" id="5.6.2.3"/>
    </reaction>
</comment>
<name>A0A1X7UXC3_AMPQE</name>
<sequence length="106" mass="11648">MAMYNRNLCKRAVVALRNNTRIEPYSVFLSGPGGFEKSHVIRLIQSDTMKLLRLSGEMEPTDVPVFSTAPTGVAAFNIGGMTLHSAFVLGCGQLCYQQLRVIKSIL</sequence>
<dbReference type="AlphaFoldDB" id="A0A1X7UXC3"/>
<evidence type="ECO:0000313" key="3">
    <source>
        <dbReference type="EnsemblMetazoa" id="Aqu2.1.32017_001"/>
    </source>
</evidence>
<evidence type="ECO:0000256" key="1">
    <source>
        <dbReference type="RuleBase" id="RU363044"/>
    </source>
</evidence>
<keyword evidence="1" id="KW-0227">DNA damage</keyword>
<comment type="cofactor">
    <cofactor evidence="1">
        <name>Mg(2+)</name>
        <dbReference type="ChEBI" id="CHEBI:18420"/>
    </cofactor>
</comment>
<dbReference type="GO" id="GO:0016787">
    <property type="term" value="F:hydrolase activity"/>
    <property type="evidence" value="ECO:0007669"/>
    <property type="project" value="UniProtKB-KW"/>
</dbReference>
<dbReference type="InterPro" id="IPR010285">
    <property type="entry name" value="DNA_helicase_pif1-like_DEAD"/>
</dbReference>
<comment type="similarity">
    <text evidence="1">Belongs to the helicase family.</text>
</comment>
<dbReference type="PANTHER" id="PTHR47642:SF8">
    <property type="entry name" value="ATP-DEPENDENT DNA HELICASE"/>
    <property type="match status" value="1"/>
</dbReference>
<dbReference type="InterPro" id="IPR027417">
    <property type="entry name" value="P-loop_NTPase"/>
</dbReference>
<dbReference type="PANTHER" id="PTHR47642">
    <property type="entry name" value="ATP-DEPENDENT DNA HELICASE"/>
    <property type="match status" value="1"/>
</dbReference>
<dbReference type="Gene3D" id="3.40.50.300">
    <property type="entry name" value="P-loop containing nucleotide triphosphate hydrolases"/>
    <property type="match status" value="1"/>
</dbReference>
<keyword evidence="1" id="KW-0067">ATP-binding</keyword>
<dbReference type="GO" id="GO:0006281">
    <property type="term" value="P:DNA repair"/>
    <property type="evidence" value="ECO:0007669"/>
    <property type="project" value="UniProtKB-KW"/>
</dbReference>
<keyword evidence="1" id="KW-0378">Hydrolase</keyword>
<keyword evidence="1" id="KW-0234">DNA repair</keyword>
<dbReference type="EC" id="5.6.2.3" evidence="1"/>
<protein>
    <recommendedName>
        <fullName evidence="1">ATP-dependent DNA helicase</fullName>
        <ecNumber evidence="1">5.6.2.3</ecNumber>
    </recommendedName>
</protein>
<dbReference type="OrthoDB" id="10058468at2759"/>
<dbReference type="GO" id="GO:0043139">
    <property type="term" value="F:5'-3' DNA helicase activity"/>
    <property type="evidence" value="ECO:0007669"/>
    <property type="project" value="UniProtKB-EC"/>
</dbReference>
<reference evidence="3" key="1">
    <citation type="submission" date="2017-05" db="UniProtKB">
        <authorList>
            <consortium name="EnsemblMetazoa"/>
        </authorList>
    </citation>
    <scope>IDENTIFICATION</scope>
</reference>
<dbReference type="GO" id="GO:0005524">
    <property type="term" value="F:ATP binding"/>
    <property type="evidence" value="ECO:0007669"/>
    <property type="project" value="UniProtKB-KW"/>
</dbReference>
<dbReference type="Pfam" id="PF05970">
    <property type="entry name" value="PIF1"/>
    <property type="match status" value="1"/>
</dbReference>
<dbReference type="GO" id="GO:0000723">
    <property type="term" value="P:telomere maintenance"/>
    <property type="evidence" value="ECO:0007669"/>
    <property type="project" value="InterPro"/>
</dbReference>
<dbReference type="GO" id="GO:0006310">
    <property type="term" value="P:DNA recombination"/>
    <property type="evidence" value="ECO:0007669"/>
    <property type="project" value="UniProtKB-KW"/>
</dbReference>
<keyword evidence="1" id="KW-0347">Helicase</keyword>
<keyword evidence="1" id="KW-0233">DNA recombination</keyword>
<keyword evidence="1" id="KW-0547">Nucleotide-binding</keyword>